<dbReference type="Pfam" id="PF00486">
    <property type="entry name" value="Trans_reg_C"/>
    <property type="match status" value="1"/>
</dbReference>
<name>A0AAD1P0Z8_CITBR</name>
<evidence type="ECO:0000256" key="1">
    <source>
        <dbReference type="ARBA" id="ARBA00023125"/>
    </source>
</evidence>
<accession>A0AAD1P0Z8</accession>
<dbReference type="AlphaFoldDB" id="A0AAD1P0Z8"/>
<dbReference type="GO" id="GO:0000160">
    <property type="term" value="P:phosphorelay signal transduction system"/>
    <property type="evidence" value="ECO:0007669"/>
    <property type="project" value="InterPro"/>
</dbReference>
<dbReference type="InterPro" id="IPR016032">
    <property type="entry name" value="Sig_transdc_resp-reg_C-effctor"/>
</dbReference>
<keyword evidence="3" id="KW-0472">Membrane</keyword>
<dbReference type="GO" id="GO:0003677">
    <property type="term" value="F:DNA binding"/>
    <property type="evidence" value="ECO:0007669"/>
    <property type="project" value="UniProtKB-UniRule"/>
</dbReference>
<feature type="domain" description="OmpR/PhoB-type" evidence="4">
    <location>
        <begin position="6"/>
        <end position="110"/>
    </location>
</feature>
<keyword evidence="3" id="KW-0812">Transmembrane</keyword>
<keyword evidence="1 2" id="KW-0238">DNA-binding</keyword>
<dbReference type="PROSITE" id="PS51755">
    <property type="entry name" value="OMPR_PHOB"/>
    <property type="match status" value="1"/>
</dbReference>
<evidence type="ECO:0000313" key="5">
    <source>
        <dbReference type="EMBL" id="BDN95934.1"/>
    </source>
</evidence>
<dbReference type="Gene3D" id="1.10.10.10">
    <property type="entry name" value="Winged helix-like DNA-binding domain superfamily/Winged helix DNA-binding domain"/>
    <property type="match status" value="1"/>
</dbReference>
<dbReference type="InterPro" id="IPR036388">
    <property type="entry name" value="WH-like_DNA-bd_sf"/>
</dbReference>
<dbReference type="SUPFAM" id="SSF46894">
    <property type="entry name" value="C-terminal effector domain of the bipartite response regulators"/>
    <property type="match status" value="1"/>
</dbReference>
<evidence type="ECO:0000313" key="6">
    <source>
        <dbReference type="Proteomes" id="UP001058317"/>
    </source>
</evidence>
<proteinExistence type="predicted"/>
<dbReference type="EMBL" id="AP026382">
    <property type="protein sequence ID" value="BDN95934.1"/>
    <property type="molecule type" value="Genomic_DNA"/>
</dbReference>
<dbReference type="SMART" id="SM00862">
    <property type="entry name" value="Trans_reg_C"/>
    <property type="match status" value="1"/>
</dbReference>
<sequence>MSETGNVSYLIEKIIIFTPATQSLARIDQPNQRIKLKHSASLCLLLLIQHRGQVVSQNELLEFGWGKNHRQVSFNAFYQSILSLRKSLLQLELEQPLITTIPRKGLIIQEEFNIQVIETPEESVSFTAEPLVPDVAIEELSDDTARQPLITTAEMVILAITLIICVLIMYPWQTSDNYFSGYITADNAPTDCQYYFNNDASNFSRHTAFINKNPGLCQSHKFIYITTYPESKKLSVLVCRSPMKNRQENACQSVYYPRGNGANLLI</sequence>
<dbReference type="Proteomes" id="UP001058317">
    <property type="component" value="Chromosome"/>
</dbReference>
<evidence type="ECO:0000259" key="4">
    <source>
        <dbReference type="PROSITE" id="PS51755"/>
    </source>
</evidence>
<reference evidence="5" key="1">
    <citation type="submission" date="2022-07" db="EMBL/GenBank/DDBJ databases">
        <title>Complete genome sequence of carbapenem-resistant Citrobacter spp. in Japan.</title>
        <authorList>
            <person name="Maehana S."/>
            <person name="Suzuki M."/>
            <person name="Kitasato H."/>
        </authorList>
    </citation>
    <scope>NUCLEOTIDE SEQUENCE</scope>
    <source>
        <strain evidence="5">KAM621</strain>
    </source>
</reference>
<gene>
    <name evidence="5" type="ORF">KAM621c_10390</name>
</gene>
<keyword evidence="3" id="KW-1133">Transmembrane helix</keyword>
<protein>
    <submittedName>
        <fullName evidence="5">Transcriptional regulator</fullName>
    </submittedName>
</protein>
<organism evidence="5 6">
    <name type="scientific">Citrobacter braakii</name>
    <dbReference type="NCBI Taxonomy" id="57706"/>
    <lineage>
        <taxon>Bacteria</taxon>
        <taxon>Pseudomonadati</taxon>
        <taxon>Pseudomonadota</taxon>
        <taxon>Gammaproteobacteria</taxon>
        <taxon>Enterobacterales</taxon>
        <taxon>Enterobacteriaceae</taxon>
        <taxon>Citrobacter</taxon>
        <taxon>Citrobacter freundii complex</taxon>
    </lineage>
</organism>
<evidence type="ECO:0000256" key="3">
    <source>
        <dbReference type="SAM" id="Phobius"/>
    </source>
</evidence>
<feature type="transmembrane region" description="Helical" evidence="3">
    <location>
        <begin position="155"/>
        <end position="172"/>
    </location>
</feature>
<dbReference type="InterPro" id="IPR001867">
    <property type="entry name" value="OmpR/PhoB-type_DNA-bd"/>
</dbReference>
<evidence type="ECO:0000256" key="2">
    <source>
        <dbReference type="PROSITE-ProRule" id="PRU01091"/>
    </source>
</evidence>
<dbReference type="GO" id="GO:0006355">
    <property type="term" value="P:regulation of DNA-templated transcription"/>
    <property type="evidence" value="ECO:0007669"/>
    <property type="project" value="InterPro"/>
</dbReference>
<feature type="DNA-binding region" description="OmpR/PhoB-type" evidence="2">
    <location>
        <begin position="6"/>
        <end position="110"/>
    </location>
</feature>